<evidence type="ECO:0000313" key="2">
    <source>
        <dbReference type="Proteomes" id="UP000466864"/>
    </source>
</evidence>
<sequence length="182" mass="20434">MAFEKETLIEDALKLGFSHAGFASIDTLKPMEEVRDMCAVDKCHAYNKTWTCPPGCGTVAECGERMKKYDWGILVQTTAELEDSMDYEGMMDGVNRQKENCAKFLKELQGVYPDILALTSASCDICKKCTFPDAPCRFPEKATSAMEGYGLLVSQVCKDNQMKYYYGPNTVTYTSLFLVKDR</sequence>
<comment type="caution">
    <text evidence="1">The sequence shown here is derived from an EMBL/GenBank/DDBJ whole genome shotgun (WGS) entry which is preliminary data.</text>
</comment>
<dbReference type="EMBL" id="VUMV01000001">
    <property type="protein sequence ID" value="MST81061.1"/>
    <property type="molecule type" value="Genomic_DNA"/>
</dbReference>
<organism evidence="1 2">
    <name type="scientific">Bilifractor porci</name>
    <dbReference type="NCBI Taxonomy" id="2606636"/>
    <lineage>
        <taxon>Bacteria</taxon>
        <taxon>Bacillati</taxon>
        <taxon>Bacillota</taxon>
        <taxon>Clostridia</taxon>
        <taxon>Lachnospirales</taxon>
        <taxon>Lachnospiraceae</taxon>
        <taxon>Bilifractor</taxon>
    </lineage>
</organism>
<dbReference type="InterPro" id="IPR019271">
    <property type="entry name" value="DUF2284_metal-binding"/>
</dbReference>
<evidence type="ECO:0000313" key="1">
    <source>
        <dbReference type="EMBL" id="MST81061.1"/>
    </source>
</evidence>
<dbReference type="Proteomes" id="UP000466864">
    <property type="component" value="Unassembled WGS sequence"/>
</dbReference>
<protein>
    <submittedName>
        <fullName evidence="1">DUF2284 domain-containing protein</fullName>
    </submittedName>
</protein>
<reference evidence="1 2" key="1">
    <citation type="submission" date="2019-08" db="EMBL/GenBank/DDBJ databases">
        <title>In-depth cultivation of the pig gut microbiome towards novel bacterial diversity and tailored functional studies.</title>
        <authorList>
            <person name="Wylensek D."/>
            <person name="Hitch T.C.A."/>
            <person name="Clavel T."/>
        </authorList>
    </citation>
    <scope>NUCLEOTIDE SEQUENCE [LARGE SCALE GENOMIC DNA]</scope>
    <source>
        <strain evidence="1 2">Oil+RF-744-WCA-WT-13</strain>
    </source>
</reference>
<accession>A0A7X2P6F3</accession>
<proteinExistence type="predicted"/>
<dbReference type="Pfam" id="PF10050">
    <property type="entry name" value="DUF2284"/>
    <property type="match status" value="1"/>
</dbReference>
<keyword evidence="2" id="KW-1185">Reference proteome</keyword>
<gene>
    <name evidence="1" type="ORF">FYJ60_01755</name>
</gene>
<name>A0A7X2P6F3_9FIRM</name>
<dbReference type="AlphaFoldDB" id="A0A7X2P6F3"/>
<dbReference type="RefSeq" id="WP_154456860.1">
    <property type="nucleotide sequence ID" value="NZ_VUMV01000001.1"/>
</dbReference>